<name>A0ABN0E1W1_AERSS</name>
<evidence type="ECO:0000313" key="2">
    <source>
        <dbReference type="Proteomes" id="UP000006428"/>
    </source>
</evidence>
<protein>
    <recommendedName>
        <fullName evidence="3">Phage protein</fullName>
    </recommendedName>
</protein>
<proteinExistence type="predicted"/>
<reference evidence="1 2" key="1">
    <citation type="journal article" date="2012" name="Front. Microbiol.">
        <title>Draft Genome Sequence of the Virulent Strain 01-B526 of the Fish Pathogen Aeromonas salmonicida.</title>
        <authorList>
            <person name="Charette S.J."/>
            <person name="Brochu F."/>
            <person name="Boyle B."/>
            <person name="Filion G."/>
            <person name="Tanaka K.H."/>
            <person name="Derome N."/>
        </authorList>
    </citation>
    <scope>NUCLEOTIDE SEQUENCE [LARGE SCALE GENOMIC DNA]</scope>
    <source>
        <strain evidence="1 2">01-B526</strain>
    </source>
</reference>
<evidence type="ECO:0008006" key="3">
    <source>
        <dbReference type="Google" id="ProtNLM"/>
    </source>
</evidence>
<accession>A0ABN0E1W1</accession>
<comment type="caution">
    <text evidence="1">The sequence shown here is derived from an EMBL/GenBank/DDBJ whole genome shotgun (WGS) entry which is preliminary data.</text>
</comment>
<organism evidence="1 2">
    <name type="scientific">Aeromonas salmonicida subsp. salmonicida 01-B526</name>
    <dbReference type="NCBI Taxonomy" id="1076135"/>
    <lineage>
        <taxon>Bacteria</taxon>
        <taxon>Pseudomonadati</taxon>
        <taxon>Pseudomonadota</taxon>
        <taxon>Gammaproteobacteria</taxon>
        <taxon>Aeromonadales</taxon>
        <taxon>Aeromonadaceae</taxon>
        <taxon>Aeromonas</taxon>
    </lineage>
</organism>
<dbReference type="RefSeq" id="WP_005312811.1">
    <property type="nucleotide sequence ID" value="NZ_AGVO01000023.1"/>
</dbReference>
<dbReference type="EMBL" id="AGVO01000023">
    <property type="protein sequence ID" value="EHI53212.1"/>
    <property type="molecule type" value="Genomic_DNA"/>
</dbReference>
<dbReference type="Proteomes" id="UP000006428">
    <property type="component" value="Unassembled WGS sequence"/>
</dbReference>
<evidence type="ECO:0000313" key="1">
    <source>
        <dbReference type="EMBL" id="EHI53212.1"/>
    </source>
</evidence>
<keyword evidence="2" id="KW-1185">Reference proteome</keyword>
<sequence length="281" mass="31634">MSKDNPLLPLEYCRIDRAARLFGCEVEDILHWCSIGAIEGSAWLSAVPAYPVFVKDNSIVEDEYDEQLDLLFYPDETSGIRPQPASIGCNAKLTRRYGTHGSPTTIANGLWSLDKSLFEHMLLEQKAYLSEWSLLPTGFDYGCNFVSIVVESSADEAPIEPNQVWLIRRDLILLKKHIESGDQIPKEAYLQTQRASHKTPPQHPIAEYHAANRERVLAAAIRAKLNPAWQDDPDDTAVDWATKVINYEHALFDDKKCPLALGTVERLLSTAMTTGRPRKDK</sequence>
<gene>
    <name evidence="1" type="ORF">IYQ_07041</name>
</gene>